<feature type="region of interest" description="Disordered" evidence="1">
    <location>
        <begin position="124"/>
        <end position="147"/>
    </location>
</feature>
<dbReference type="RefSeq" id="XP_007764526.1">
    <property type="nucleotide sequence ID" value="XM_007766336.1"/>
</dbReference>
<dbReference type="OrthoDB" id="3366352at2759"/>
<dbReference type="AlphaFoldDB" id="A0A5M3N0F2"/>
<feature type="compositionally biased region" description="Pro residues" evidence="1">
    <location>
        <begin position="133"/>
        <end position="142"/>
    </location>
</feature>
<reference evidence="3" key="1">
    <citation type="journal article" date="2012" name="Science">
        <title>The Paleozoic origin of enzymatic lignin decomposition reconstructed from 31 fungal genomes.</title>
        <authorList>
            <person name="Floudas D."/>
            <person name="Binder M."/>
            <person name="Riley R."/>
            <person name="Barry K."/>
            <person name="Blanchette R.A."/>
            <person name="Henrissat B."/>
            <person name="Martinez A.T."/>
            <person name="Otillar R."/>
            <person name="Spatafora J.W."/>
            <person name="Yadav J.S."/>
            <person name="Aerts A."/>
            <person name="Benoit I."/>
            <person name="Boyd A."/>
            <person name="Carlson A."/>
            <person name="Copeland A."/>
            <person name="Coutinho P.M."/>
            <person name="de Vries R.P."/>
            <person name="Ferreira P."/>
            <person name="Findley K."/>
            <person name="Foster B."/>
            <person name="Gaskell J."/>
            <person name="Glotzer D."/>
            <person name="Gorecki P."/>
            <person name="Heitman J."/>
            <person name="Hesse C."/>
            <person name="Hori C."/>
            <person name="Igarashi K."/>
            <person name="Jurgens J.A."/>
            <person name="Kallen N."/>
            <person name="Kersten P."/>
            <person name="Kohler A."/>
            <person name="Kuees U."/>
            <person name="Kumar T.K.A."/>
            <person name="Kuo A."/>
            <person name="LaButti K."/>
            <person name="Larrondo L.F."/>
            <person name="Lindquist E."/>
            <person name="Ling A."/>
            <person name="Lombard V."/>
            <person name="Lucas S."/>
            <person name="Lundell T."/>
            <person name="Martin R."/>
            <person name="McLaughlin D.J."/>
            <person name="Morgenstern I."/>
            <person name="Morin E."/>
            <person name="Murat C."/>
            <person name="Nagy L.G."/>
            <person name="Nolan M."/>
            <person name="Ohm R.A."/>
            <person name="Patyshakuliyeva A."/>
            <person name="Rokas A."/>
            <person name="Ruiz-Duenas F.J."/>
            <person name="Sabat G."/>
            <person name="Salamov A."/>
            <person name="Samejima M."/>
            <person name="Schmutz J."/>
            <person name="Slot J.C."/>
            <person name="St John F."/>
            <person name="Stenlid J."/>
            <person name="Sun H."/>
            <person name="Sun S."/>
            <person name="Syed K."/>
            <person name="Tsang A."/>
            <person name="Wiebenga A."/>
            <person name="Young D."/>
            <person name="Pisabarro A."/>
            <person name="Eastwood D.C."/>
            <person name="Martin F."/>
            <person name="Cullen D."/>
            <person name="Grigoriev I.V."/>
            <person name="Hibbett D.S."/>
        </authorList>
    </citation>
    <scope>NUCLEOTIDE SEQUENCE [LARGE SCALE GENOMIC DNA]</scope>
    <source>
        <strain evidence="3">RWD-64-598 SS2</strain>
    </source>
</reference>
<evidence type="ECO:0000313" key="3">
    <source>
        <dbReference type="Proteomes" id="UP000053558"/>
    </source>
</evidence>
<dbReference type="EMBL" id="JH711574">
    <property type="protein sequence ID" value="EIW84848.1"/>
    <property type="molecule type" value="Genomic_DNA"/>
</dbReference>
<dbReference type="GeneID" id="19200656"/>
<comment type="caution">
    <text evidence="2">The sequence shown here is derived from an EMBL/GenBank/DDBJ whole genome shotgun (WGS) entry which is preliminary data.</text>
</comment>
<name>A0A5M3N0F2_CONPW</name>
<feature type="region of interest" description="Disordered" evidence="1">
    <location>
        <begin position="231"/>
        <end position="296"/>
    </location>
</feature>
<dbReference type="KEGG" id="cput:CONPUDRAFT_134717"/>
<feature type="compositionally biased region" description="Basic and acidic residues" evidence="1">
    <location>
        <begin position="270"/>
        <end position="281"/>
    </location>
</feature>
<evidence type="ECO:0000313" key="2">
    <source>
        <dbReference type="EMBL" id="EIW84848.1"/>
    </source>
</evidence>
<evidence type="ECO:0000256" key="1">
    <source>
        <dbReference type="SAM" id="MobiDB-lite"/>
    </source>
</evidence>
<sequence>MSPLALQPRPFPPPTLTDVPVEYIFDQLRNLAPYYWNKPETADCTIVIPVPNNRPRPLQALSTPESAAEHAARRRAMEYAFNSHPAHPPIVLKLHVDYLTARSTFLRGLFTGKSPHELLQDFRRTSSSGTAPSSPPPIPPSRLPRVLPNSPPGHPIVVLPVPDPASIHLVFYWMYHGKTRSLEDCLAQGIVEWEGVARNVEYLGLPSEIKIFLGRWYGNWLLPNPARDEIVANPFGEDDDDDESDDDDDDDGFSADESGSEMSCGEDDGMPPRREILERGRNRAVRPLARGHPPRP</sequence>
<feature type="compositionally biased region" description="Acidic residues" evidence="1">
    <location>
        <begin position="236"/>
        <end position="254"/>
    </location>
</feature>
<keyword evidence="3" id="KW-1185">Reference proteome</keyword>
<dbReference type="OMA" id="LAPHYWS"/>
<accession>A0A5M3N0F2</accession>
<dbReference type="Proteomes" id="UP000053558">
    <property type="component" value="Unassembled WGS sequence"/>
</dbReference>
<organism evidence="2 3">
    <name type="scientific">Coniophora puteana (strain RWD-64-598)</name>
    <name type="common">Brown rot fungus</name>
    <dbReference type="NCBI Taxonomy" id="741705"/>
    <lineage>
        <taxon>Eukaryota</taxon>
        <taxon>Fungi</taxon>
        <taxon>Dikarya</taxon>
        <taxon>Basidiomycota</taxon>
        <taxon>Agaricomycotina</taxon>
        <taxon>Agaricomycetes</taxon>
        <taxon>Agaricomycetidae</taxon>
        <taxon>Boletales</taxon>
        <taxon>Coniophorineae</taxon>
        <taxon>Coniophoraceae</taxon>
        <taxon>Coniophora</taxon>
    </lineage>
</organism>
<proteinExistence type="predicted"/>
<gene>
    <name evidence="2" type="ORF">CONPUDRAFT_134717</name>
</gene>
<protein>
    <submittedName>
        <fullName evidence="2">Uncharacterized protein</fullName>
    </submittedName>
</protein>